<keyword evidence="10" id="KW-0963">Cytoplasm</keyword>
<dbReference type="NCBIfam" id="TIGR00516">
    <property type="entry name" value="acpS"/>
    <property type="match status" value="1"/>
</dbReference>
<dbReference type="GO" id="GO:0008897">
    <property type="term" value="F:holo-[acyl-carrier-protein] synthase activity"/>
    <property type="evidence" value="ECO:0007669"/>
    <property type="project" value="UniProtKB-UniRule"/>
</dbReference>
<comment type="function">
    <text evidence="9">Transfers the 4'-phosphopantetheine moiety from coenzyme A to the 'Ser-36' of acyl-carrier-protein.</text>
</comment>
<comment type="similarity">
    <text evidence="10">Belongs to the P-Pant transferase superfamily. AcpS family.</text>
</comment>
<dbReference type="Pfam" id="PF01648">
    <property type="entry name" value="ACPS"/>
    <property type="match status" value="1"/>
</dbReference>
<dbReference type="GO" id="GO:0000287">
    <property type="term" value="F:magnesium ion binding"/>
    <property type="evidence" value="ECO:0007669"/>
    <property type="project" value="UniProtKB-UniRule"/>
</dbReference>
<comment type="caution">
    <text evidence="12">The sequence shown here is derived from an EMBL/GenBank/DDBJ whole genome shotgun (WGS) entry which is preliminary data.</text>
</comment>
<evidence type="ECO:0000256" key="9">
    <source>
        <dbReference type="ARBA" id="ARBA00054726"/>
    </source>
</evidence>
<evidence type="ECO:0000256" key="3">
    <source>
        <dbReference type="ARBA" id="ARBA00022723"/>
    </source>
</evidence>
<dbReference type="InterPro" id="IPR002582">
    <property type="entry name" value="ACPS"/>
</dbReference>
<keyword evidence="1 10" id="KW-0444">Lipid biosynthesis</keyword>
<evidence type="ECO:0000256" key="1">
    <source>
        <dbReference type="ARBA" id="ARBA00022516"/>
    </source>
</evidence>
<keyword evidence="13" id="KW-1185">Reference proteome</keyword>
<evidence type="ECO:0000259" key="11">
    <source>
        <dbReference type="Pfam" id="PF01648"/>
    </source>
</evidence>
<dbReference type="EC" id="2.7.8.7" evidence="10"/>
<evidence type="ECO:0000256" key="2">
    <source>
        <dbReference type="ARBA" id="ARBA00022679"/>
    </source>
</evidence>
<keyword evidence="4 10" id="KW-0276">Fatty acid metabolism</keyword>
<feature type="binding site" evidence="10">
    <location>
        <position position="58"/>
    </location>
    <ligand>
        <name>Mg(2+)</name>
        <dbReference type="ChEBI" id="CHEBI:18420"/>
    </ligand>
</feature>
<keyword evidence="3 10" id="KW-0479">Metal-binding</keyword>
<dbReference type="NCBIfam" id="TIGR00556">
    <property type="entry name" value="pantethn_trn"/>
    <property type="match status" value="1"/>
</dbReference>
<organism evidence="12 13">
    <name type="scientific">Ferrimonas aestuarii</name>
    <dbReference type="NCBI Taxonomy" id="2569539"/>
    <lineage>
        <taxon>Bacteria</taxon>
        <taxon>Pseudomonadati</taxon>
        <taxon>Pseudomonadota</taxon>
        <taxon>Gammaproteobacteria</taxon>
        <taxon>Alteromonadales</taxon>
        <taxon>Ferrimonadaceae</taxon>
        <taxon>Ferrimonas</taxon>
    </lineage>
</organism>
<evidence type="ECO:0000313" key="12">
    <source>
        <dbReference type="EMBL" id="TKB55314.1"/>
    </source>
</evidence>
<reference evidence="12 13" key="1">
    <citation type="submission" date="2019-04" db="EMBL/GenBank/DDBJ databases">
        <authorList>
            <person name="Hwang J.C."/>
        </authorList>
    </citation>
    <scope>NUCLEOTIDE SEQUENCE [LARGE SCALE GENOMIC DNA]</scope>
    <source>
        <strain evidence="12 13">IMCC35002</strain>
    </source>
</reference>
<dbReference type="FunFam" id="3.90.470.20:FF:000001">
    <property type="entry name" value="Holo-[acyl-carrier-protein] synthase"/>
    <property type="match status" value="1"/>
</dbReference>
<dbReference type="SUPFAM" id="SSF56214">
    <property type="entry name" value="4'-phosphopantetheinyl transferase"/>
    <property type="match status" value="1"/>
</dbReference>
<dbReference type="HAMAP" id="MF_00101">
    <property type="entry name" value="AcpS"/>
    <property type="match status" value="1"/>
</dbReference>
<evidence type="ECO:0000256" key="10">
    <source>
        <dbReference type="HAMAP-Rule" id="MF_00101"/>
    </source>
</evidence>
<dbReference type="GO" id="GO:0005737">
    <property type="term" value="C:cytoplasm"/>
    <property type="evidence" value="ECO:0007669"/>
    <property type="project" value="UniProtKB-SubCell"/>
</dbReference>
<dbReference type="InterPro" id="IPR008278">
    <property type="entry name" value="4-PPantetheinyl_Trfase_dom"/>
</dbReference>
<dbReference type="GO" id="GO:0006633">
    <property type="term" value="P:fatty acid biosynthetic process"/>
    <property type="evidence" value="ECO:0007669"/>
    <property type="project" value="UniProtKB-UniRule"/>
</dbReference>
<dbReference type="InterPro" id="IPR004568">
    <property type="entry name" value="Ppantetheine-prot_Trfase_dom"/>
</dbReference>
<evidence type="ECO:0000256" key="6">
    <source>
        <dbReference type="ARBA" id="ARBA00023098"/>
    </source>
</evidence>
<proteinExistence type="inferred from homology"/>
<comment type="cofactor">
    <cofactor evidence="10">
        <name>Mg(2+)</name>
        <dbReference type="ChEBI" id="CHEBI:18420"/>
    </cofactor>
</comment>
<gene>
    <name evidence="10" type="primary">acpS</name>
    <name evidence="12" type="ORF">FCL42_08940</name>
</gene>
<dbReference type="RefSeq" id="WP_136863071.1">
    <property type="nucleotide sequence ID" value="NZ_SWCJ01000005.1"/>
</dbReference>
<accession>A0A4U1BQW2</accession>
<dbReference type="Proteomes" id="UP000305675">
    <property type="component" value="Unassembled WGS sequence"/>
</dbReference>
<comment type="subcellular location">
    <subcellularLocation>
        <location evidence="10">Cytoplasm</location>
    </subcellularLocation>
</comment>
<evidence type="ECO:0000313" key="13">
    <source>
        <dbReference type="Proteomes" id="UP000305675"/>
    </source>
</evidence>
<name>A0A4U1BQW2_9GAMM</name>
<evidence type="ECO:0000256" key="8">
    <source>
        <dbReference type="ARBA" id="ARBA00050875"/>
    </source>
</evidence>
<dbReference type="InterPro" id="IPR037143">
    <property type="entry name" value="4-PPantetheinyl_Trfase_dom_sf"/>
</dbReference>
<keyword evidence="7 10" id="KW-0275">Fatty acid biosynthesis</keyword>
<protein>
    <recommendedName>
        <fullName evidence="10">Holo-[acyl-carrier-protein] synthase</fullName>
        <shortName evidence="10">Holo-ACP synthase</shortName>
        <ecNumber evidence="10">2.7.8.7</ecNumber>
    </recommendedName>
    <alternativeName>
        <fullName evidence="10">4'-phosphopantetheinyl transferase AcpS</fullName>
    </alternativeName>
</protein>
<comment type="catalytic activity">
    <reaction evidence="8 10">
        <text>apo-[ACP] + CoA = holo-[ACP] + adenosine 3',5'-bisphosphate + H(+)</text>
        <dbReference type="Rhea" id="RHEA:12068"/>
        <dbReference type="Rhea" id="RHEA-COMP:9685"/>
        <dbReference type="Rhea" id="RHEA-COMP:9690"/>
        <dbReference type="ChEBI" id="CHEBI:15378"/>
        <dbReference type="ChEBI" id="CHEBI:29999"/>
        <dbReference type="ChEBI" id="CHEBI:57287"/>
        <dbReference type="ChEBI" id="CHEBI:58343"/>
        <dbReference type="ChEBI" id="CHEBI:64479"/>
        <dbReference type="EC" id="2.7.8.7"/>
    </reaction>
</comment>
<dbReference type="AlphaFoldDB" id="A0A4U1BQW2"/>
<sequence>MAIKGLGTDIVEIERVEAQFERLGERFAARILTPYELEQWHDSKVQARVLAKRFAVKEAVGKALGTGIGRGVSFQHIELRHDVNGAPVLKLIGGALERMQALGARESHISLADERRYVVATCILSS</sequence>
<dbReference type="OrthoDB" id="517356at2"/>
<dbReference type="Gene3D" id="3.90.470.20">
    <property type="entry name" value="4'-phosphopantetheinyl transferase domain"/>
    <property type="match status" value="1"/>
</dbReference>
<evidence type="ECO:0000256" key="7">
    <source>
        <dbReference type="ARBA" id="ARBA00023160"/>
    </source>
</evidence>
<comment type="function">
    <text evidence="10">Transfers the 4'-phosphopantetheine moiety from coenzyme A to a Ser of acyl-carrier-protein.</text>
</comment>
<feature type="binding site" evidence="10">
    <location>
        <position position="9"/>
    </location>
    <ligand>
        <name>Mg(2+)</name>
        <dbReference type="ChEBI" id="CHEBI:18420"/>
    </ligand>
</feature>
<keyword evidence="5 10" id="KW-0460">Magnesium</keyword>
<evidence type="ECO:0000256" key="4">
    <source>
        <dbReference type="ARBA" id="ARBA00022832"/>
    </source>
</evidence>
<dbReference type="EMBL" id="SWCJ01000005">
    <property type="protein sequence ID" value="TKB55314.1"/>
    <property type="molecule type" value="Genomic_DNA"/>
</dbReference>
<evidence type="ECO:0000256" key="5">
    <source>
        <dbReference type="ARBA" id="ARBA00022842"/>
    </source>
</evidence>
<keyword evidence="2 10" id="KW-0808">Transferase</keyword>
<keyword evidence="6 10" id="KW-0443">Lipid metabolism</keyword>
<feature type="domain" description="4'-phosphopantetheinyl transferase" evidence="11">
    <location>
        <begin position="5"/>
        <end position="122"/>
    </location>
</feature>